<dbReference type="GO" id="GO:0016787">
    <property type="term" value="F:hydrolase activity"/>
    <property type="evidence" value="ECO:0007669"/>
    <property type="project" value="UniProtKB-KW"/>
</dbReference>
<keyword evidence="5" id="KW-0378">Hydrolase</keyword>
<evidence type="ECO:0000313" key="9">
    <source>
        <dbReference type="EMBL" id="RIV22157.1"/>
    </source>
</evidence>
<evidence type="ECO:0000256" key="6">
    <source>
        <dbReference type="ARBA" id="ARBA00022842"/>
    </source>
</evidence>
<evidence type="ECO:0000256" key="7">
    <source>
        <dbReference type="ARBA" id="ARBA00038093"/>
    </source>
</evidence>
<evidence type="ECO:0000256" key="4">
    <source>
        <dbReference type="ARBA" id="ARBA00022723"/>
    </source>
</evidence>
<dbReference type="InterPro" id="IPR029060">
    <property type="entry name" value="PIN-like_dom_sf"/>
</dbReference>
<gene>
    <name evidence="9" type="ORF">DYU11_14035</name>
</gene>
<keyword evidence="4" id="KW-0479">Metal-binding</keyword>
<accession>A0A418M7P2</accession>
<dbReference type="PANTHER" id="PTHR33653:SF1">
    <property type="entry name" value="RIBONUCLEASE VAPC2"/>
    <property type="match status" value="1"/>
</dbReference>
<comment type="similarity">
    <text evidence="7">Belongs to the PINc/VapC protein family.</text>
</comment>
<dbReference type="GO" id="GO:0046872">
    <property type="term" value="F:metal ion binding"/>
    <property type="evidence" value="ECO:0007669"/>
    <property type="project" value="UniProtKB-KW"/>
</dbReference>
<evidence type="ECO:0000313" key="10">
    <source>
        <dbReference type="Proteomes" id="UP000283523"/>
    </source>
</evidence>
<sequence length="129" mass="14469">MGKAYLIDTSAYSKYLSGLLLPDKLDLMAETVEMNPIISVITRIELLSWVAVVKEVEASVREFITVSSVLSLDEPVILQTIRLRRQYRSVKLPDAIIAATALVYDFTLLPTNDSDFQKIDGLNYQSLSK</sequence>
<dbReference type="InterPro" id="IPR050556">
    <property type="entry name" value="Type_II_TA_system_RNase"/>
</dbReference>
<dbReference type="Gene3D" id="3.40.50.1010">
    <property type="entry name" value="5'-nuclease"/>
    <property type="match status" value="1"/>
</dbReference>
<keyword evidence="6" id="KW-0460">Magnesium</keyword>
<evidence type="ECO:0000256" key="5">
    <source>
        <dbReference type="ARBA" id="ARBA00022801"/>
    </source>
</evidence>
<name>A0A418M7P2_9BACT</name>
<keyword evidence="3" id="KW-0540">Nuclease</keyword>
<dbReference type="CDD" id="cd18738">
    <property type="entry name" value="PIN_VapC4-5_FitB-like"/>
    <property type="match status" value="1"/>
</dbReference>
<organism evidence="9 10">
    <name type="scientific">Fibrisoma montanum</name>
    <dbReference type="NCBI Taxonomy" id="2305895"/>
    <lineage>
        <taxon>Bacteria</taxon>
        <taxon>Pseudomonadati</taxon>
        <taxon>Bacteroidota</taxon>
        <taxon>Cytophagia</taxon>
        <taxon>Cytophagales</taxon>
        <taxon>Spirosomataceae</taxon>
        <taxon>Fibrisoma</taxon>
    </lineage>
</organism>
<reference evidence="9 10" key="1">
    <citation type="submission" date="2018-08" db="EMBL/GenBank/DDBJ databases">
        <title>Fibrisoma montanum sp. nov., isolated from Danxia mountain soil.</title>
        <authorList>
            <person name="Huang Y."/>
        </authorList>
    </citation>
    <scope>NUCLEOTIDE SEQUENCE [LARGE SCALE GENOMIC DNA]</scope>
    <source>
        <strain evidence="9 10">HYT19</strain>
    </source>
</reference>
<comment type="cofactor">
    <cofactor evidence="1">
        <name>Mg(2+)</name>
        <dbReference type="ChEBI" id="CHEBI:18420"/>
    </cofactor>
</comment>
<dbReference type="AlphaFoldDB" id="A0A418M7P2"/>
<dbReference type="InterPro" id="IPR002716">
    <property type="entry name" value="PIN_dom"/>
</dbReference>
<comment type="caution">
    <text evidence="9">The sequence shown here is derived from an EMBL/GenBank/DDBJ whole genome shotgun (WGS) entry which is preliminary data.</text>
</comment>
<evidence type="ECO:0000256" key="2">
    <source>
        <dbReference type="ARBA" id="ARBA00022649"/>
    </source>
</evidence>
<dbReference type="Proteomes" id="UP000283523">
    <property type="component" value="Unassembled WGS sequence"/>
</dbReference>
<dbReference type="SUPFAM" id="SSF88723">
    <property type="entry name" value="PIN domain-like"/>
    <property type="match status" value="1"/>
</dbReference>
<evidence type="ECO:0000256" key="3">
    <source>
        <dbReference type="ARBA" id="ARBA00022722"/>
    </source>
</evidence>
<dbReference type="GO" id="GO:0004518">
    <property type="term" value="F:nuclease activity"/>
    <property type="evidence" value="ECO:0007669"/>
    <property type="project" value="UniProtKB-KW"/>
</dbReference>
<feature type="domain" description="PIN" evidence="8">
    <location>
        <begin position="5"/>
        <end position="121"/>
    </location>
</feature>
<dbReference type="PANTHER" id="PTHR33653">
    <property type="entry name" value="RIBONUCLEASE VAPC2"/>
    <property type="match status" value="1"/>
</dbReference>
<dbReference type="OrthoDB" id="676982at2"/>
<keyword evidence="10" id="KW-1185">Reference proteome</keyword>
<dbReference type="Pfam" id="PF01850">
    <property type="entry name" value="PIN"/>
    <property type="match status" value="1"/>
</dbReference>
<dbReference type="EMBL" id="QXED01000004">
    <property type="protein sequence ID" value="RIV22157.1"/>
    <property type="molecule type" value="Genomic_DNA"/>
</dbReference>
<evidence type="ECO:0000256" key="1">
    <source>
        <dbReference type="ARBA" id="ARBA00001946"/>
    </source>
</evidence>
<keyword evidence="2" id="KW-1277">Toxin-antitoxin system</keyword>
<protein>
    <submittedName>
        <fullName evidence="9">Type II toxin-antitoxin system VapC family toxin</fullName>
    </submittedName>
</protein>
<proteinExistence type="inferred from homology"/>
<evidence type="ECO:0000259" key="8">
    <source>
        <dbReference type="Pfam" id="PF01850"/>
    </source>
</evidence>
<dbReference type="RefSeq" id="WP_119668343.1">
    <property type="nucleotide sequence ID" value="NZ_QXED01000004.1"/>
</dbReference>